<sequence>MVMVLELLFGFVVLVAASYVGTTMALRGFFGRERYDGGVAGGNRPPENGDAWGTDDALGTDGAQRTDDARGDDVPRTGDVSDDEKRD</sequence>
<evidence type="ECO:0000313" key="3">
    <source>
        <dbReference type="Proteomes" id="UP000830729"/>
    </source>
</evidence>
<dbReference type="Proteomes" id="UP000830729">
    <property type="component" value="Chromosome"/>
</dbReference>
<dbReference type="RefSeq" id="WP_248651071.1">
    <property type="nucleotide sequence ID" value="NZ_CP096659.1"/>
</dbReference>
<dbReference type="EMBL" id="CP096659">
    <property type="protein sequence ID" value="UPV75028.1"/>
    <property type="molecule type" value="Genomic_DNA"/>
</dbReference>
<dbReference type="KEGG" id="halx:M0R89_02925"/>
<dbReference type="AlphaFoldDB" id="A0A8U0HVT4"/>
<gene>
    <name evidence="2" type="ORF">M0R89_02925</name>
</gene>
<keyword evidence="3" id="KW-1185">Reference proteome</keyword>
<dbReference type="GeneID" id="72184118"/>
<proteinExistence type="predicted"/>
<accession>A0A8U0HVT4</accession>
<protein>
    <submittedName>
        <fullName evidence="2">Uncharacterized protein</fullName>
    </submittedName>
</protein>
<name>A0A8U0HVT4_9EURY</name>
<feature type="region of interest" description="Disordered" evidence="1">
    <location>
        <begin position="36"/>
        <end position="87"/>
    </location>
</feature>
<organism evidence="2 3">
    <name type="scientific">Halorussus limi</name>
    <dbReference type="NCBI Taxonomy" id="2938695"/>
    <lineage>
        <taxon>Archaea</taxon>
        <taxon>Methanobacteriati</taxon>
        <taxon>Methanobacteriota</taxon>
        <taxon>Stenosarchaea group</taxon>
        <taxon>Halobacteria</taxon>
        <taxon>Halobacteriales</taxon>
        <taxon>Haladaptataceae</taxon>
        <taxon>Halorussus</taxon>
    </lineage>
</organism>
<feature type="compositionally biased region" description="Basic and acidic residues" evidence="1">
    <location>
        <begin position="64"/>
        <end position="76"/>
    </location>
</feature>
<evidence type="ECO:0000256" key="1">
    <source>
        <dbReference type="SAM" id="MobiDB-lite"/>
    </source>
</evidence>
<evidence type="ECO:0000313" key="2">
    <source>
        <dbReference type="EMBL" id="UPV75028.1"/>
    </source>
</evidence>
<reference evidence="2 3" key="1">
    <citation type="submission" date="2022-04" db="EMBL/GenBank/DDBJ databases">
        <title>Diverse halophilic archaea isolated from saline environments.</title>
        <authorList>
            <person name="Cui H.-L."/>
        </authorList>
    </citation>
    <scope>NUCLEOTIDE SEQUENCE [LARGE SCALE GENOMIC DNA]</scope>
    <source>
        <strain evidence="2 3">XZYJT49</strain>
    </source>
</reference>